<keyword evidence="3" id="KW-1185">Reference proteome</keyword>
<feature type="compositionally biased region" description="Basic and acidic residues" evidence="1">
    <location>
        <begin position="241"/>
        <end position="256"/>
    </location>
</feature>
<evidence type="ECO:0000256" key="2">
    <source>
        <dbReference type="SAM" id="Phobius"/>
    </source>
</evidence>
<name>A0A914R621_PAREQ</name>
<proteinExistence type="predicted"/>
<keyword evidence="2" id="KW-0472">Membrane</keyword>
<feature type="transmembrane region" description="Helical" evidence="2">
    <location>
        <begin position="6"/>
        <end position="24"/>
    </location>
</feature>
<evidence type="ECO:0000313" key="4">
    <source>
        <dbReference type="WBParaSite" id="PEQ_0000190101-mRNA-1"/>
    </source>
</evidence>
<evidence type="ECO:0000256" key="1">
    <source>
        <dbReference type="SAM" id="MobiDB-lite"/>
    </source>
</evidence>
<organism evidence="3 4">
    <name type="scientific">Parascaris equorum</name>
    <name type="common">Equine roundworm</name>
    <dbReference type="NCBI Taxonomy" id="6256"/>
    <lineage>
        <taxon>Eukaryota</taxon>
        <taxon>Metazoa</taxon>
        <taxon>Ecdysozoa</taxon>
        <taxon>Nematoda</taxon>
        <taxon>Chromadorea</taxon>
        <taxon>Rhabditida</taxon>
        <taxon>Spirurina</taxon>
        <taxon>Ascaridomorpha</taxon>
        <taxon>Ascaridoidea</taxon>
        <taxon>Ascarididae</taxon>
        <taxon>Parascaris</taxon>
    </lineage>
</organism>
<evidence type="ECO:0000313" key="3">
    <source>
        <dbReference type="Proteomes" id="UP000887564"/>
    </source>
</evidence>
<dbReference type="WBParaSite" id="PEQ_0000190101-mRNA-1">
    <property type="protein sequence ID" value="PEQ_0000190101-mRNA-1"/>
    <property type="gene ID" value="PEQ_0000190101"/>
</dbReference>
<protein>
    <submittedName>
        <fullName evidence="4">Uncharacterized protein</fullName>
    </submittedName>
</protein>
<feature type="compositionally biased region" description="Acidic residues" evidence="1">
    <location>
        <begin position="208"/>
        <end position="224"/>
    </location>
</feature>
<keyword evidence="2" id="KW-0812">Transmembrane</keyword>
<accession>A0A914R621</accession>
<dbReference type="Proteomes" id="UP000887564">
    <property type="component" value="Unplaced"/>
</dbReference>
<feature type="region of interest" description="Disordered" evidence="1">
    <location>
        <begin position="184"/>
        <end position="298"/>
    </location>
</feature>
<sequence length="298" mass="33335">MVEVALAVAVLLIVLLAVLVCCYMRSRKYRYDKPPEQKDLEYEAHNFNPRVSKSFEGTSPSLAPPPLPPRGFRSMHNNQLSNFEQAQLTGLPTVQVPQMDVIRRYGRPILENADESESNLPSDACSAENGYHRRANKARQIHGACGVAADMRSERMKLHLLGNNRIAVGETILSPREQDDEYMTMRPINRRIPPDSAESQRRPLLEASDSDGMDGVDFVYPDEVDPSKRERPRPPAHNTRHLREASSEAEVSRVYDDPASEPTDTTEPKTLTPELAFSANETSAESDAHEVSPTMTVI</sequence>
<dbReference type="AlphaFoldDB" id="A0A914R621"/>
<reference evidence="4" key="1">
    <citation type="submission" date="2022-11" db="UniProtKB">
        <authorList>
            <consortium name="WormBaseParasite"/>
        </authorList>
    </citation>
    <scope>IDENTIFICATION</scope>
</reference>
<keyword evidence="2" id="KW-1133">Transmembrane helix</keyword>